<accession>A0A7K3MAS2</accession>
<keyword evidence="4" id="KW-1185">Reference proteome</keyword>
<reference evidence="3 4" key="1">
    <citation type="submission" date="2019-11" db="EMBL/GenBank/DDBJ databases">
        <authorList>
            <person name="Li X.-J."/>
            <person name="Feng X.-M."/>
        </authorList>
    </citation>
    <scope>NUCLEOTIDE SEQUENCE [LARGE SCALE GENOMIC DNA]</scope>
    <source>
        <strain evidence="3 4">XMNu-373</strain>
    </source>
</reference>
<name>A0A7K3MAS2_9ACTN</name>
<dbReference type="InterPro" id="IPR000683">
    <property type="entry name" value="Gfo/Idh/MocA-like_OxRdtase_N"/>
</dbReference>
<dbReference type="InterPro" id="IPR036291">
    <property type="entry name" value="NAD(P)-bd_dom_sf"/>
</dbReference>
<evidence type="ECO:0000259" key="2">
    <source>
        <dbReference type="Pfam" id="PF01408"/>
    </source>
</evidence>
<comment type="caution">
    <text evidence="3">The sequence shown here is derived from an EMBL/GenBank/DDBJ whole genome shotgun (WGS) entry which is preliminary data.</text>
</comment>
<evidence type="ECO:0000313" key="3">
    <source>
        <dbReference type="EMBL" id="NDL60137.1"/>
    </source>
</evidence>
<dbReference type="PANTHER" id="PTHR43818:SF11">
    <property type="entry name" value="BCDNA.GH03377"/>
    <property type="match status" value="1"/>
</dbReference>
<dbReference type="AlphaFoldDB" id="A0A7K3MAS2"/>
<dbReference type="Gene3D" id="3.40.50.720">
    <property type="entry name" value="NAD(P)-binding Rossmann-like Domain"/>
    <property type="match status" value="1"/>
</dbReference>
<sequence>MQPLAQSRSRRAPVLRIGIAGTENSHTDHFIRHLNIEQNRQDARVVALAGGATERNRTLAERGQIDIIVDAPEEFAGEIDAAIICHRQGGEHRKHTVPLLEAGKHVFVDKPTATSVSDVEDMIDAARSGGAVLASWSILRTAPGIEELRSAAAGLEEPSVVTVVGPADPADPHAGLFFYGPHIVEPALEILGNPGLDSDVSVHAAEHAVTAFVRAGGVQLVLAFIRKNGNGSIPWHATVAARNGVVAREITTSTLDHGTGLDRFVDAARSGTPPMPYEQLIPPVSILADITAHL</sequence>
<keyword evidence="1" id="KW-0560">Oxidoreductase</keyword>
<dbReference type="InterPro" id="IPR050463">
    <property type="entry name" value="Gfo/Idh/MocA_oxidrdct_glycsds"/>
</dbReference>
<organism evidence="3 4">
    <name type="scientific">Phytoactinopolyspora mesophila</name>
    <dbReference type="NCBI Taxonomy" id="2650750"/>
    <lineage>
        <taxon>Bacteria</taxon>
        <taxon>Bacillati</taxon>
        <taxon>Actinomycetota</taxon>
        <taxon>Actinomycetes</taxon>
        <taxon>Jiangellales</taxon>
        <taxon>Jiangellaceae</taxon>
        <taxon>Phytoactinopolyspora</taxon>
    </lineage>
</organism>
<dbReference type="Pfam" id="PF01408">
    <property type="entry name" value="GFO_IDH_MocA"/>
    <property type="match status" value="1"/>
</dbReference>
<dbReference type="PANTHER" id="PTHR43818">
    <property type="entry name" value="BCDNA.GH03377"/>
    <property type="match status" value="1"/>
</dbReference>
<dbReference type="GO" id="GO:0016491">
    <property type="term" value="F:oxidoreductase activity"/>
    <property type="evidence" value="ECO:0007669"/>
    <property type="project" value="UniProtKB-KW"/>
</dbReference>
<evidence type="ECO:0000256" key="1">
    <source>
        <dbReference type="ARBA" id="ARBA00023002"/>
    </source>
</evidence>
<evidence type="ECO:0000313" key="4">
    <source>
        <dbReference type="Proteomes" id="UP000460435"/>
    </source>
</evidence>
<dbReference type="EMBL" id="WLZY01000010">
    <property type="protein sequence ID" value="NDL60137.1"/>
    <property type="molecule type" value="Genomic_DNA"/>
</dbReference>
<dbReference type="Proteomes" id="UP000460435">
    <property type="component" value="Unassembled WGS sequence"/>
</dbReference>
<protein>
    <recommendedName>
        <fullName evidence="2">Gfo/Idh/MocA-like oxidoreductase N-terminal domain-containing protein</fullName>
    </recommendedName>
</protein>
<dbReference type="GO" id="GO:0000166">
    <property type="term" value="F:nucleotide binding"/>
    <property type="evidence" value="ECO:0007669"/>
    <property type="project" value="InterPro"/>
</dbReference>
<feature type="domain" description="Gfo/Idh/MocA-like oxidoreductase N-terminal" evidence="2">
    <location>
        <begin position="15"/>
        <end position="133"/>
    </location>
</feature>
<gene>
    <name evidence="3" type="ORF">F7O44_23985</name>
</gene>
<proteinExistence type="predicted"/>
<dbReference type="SUPFAM" id="SSF51735">
    <property type="entry name" value="NAD(P)-binding Rossmann-fold domains"/>
    <property type="match status" value="1"/>
</dbReference>